<gene>
    <name evidence="9" type="ORF">GDO81_026911</name>
</gene>
<dbReference type="GO" id="GO:0005886">
    <property type="term" value="C:plasma membrane"/>
    <property type="evidence" value="ECO:0007669"/>
    <property type="project" value="UniProtKB-SubCell"/>
</dbReference>
<dbReference type="GO" id="GO:0046935">
    <property type="term" value="F:1-phosphatidylinositol-3-kinase regulator activity"/>
    <property type="evidence" value="ECO:0007669"/>
    <property type="project" value="InterPro"/>
</dbReference>
<sequence length="84" mass="9646">ISISQIKVDKAQIIAQNGGTFPLCLDQDERKILQRVVKCEVSPCYKPEIRDFRHIYRPHWTQTPQDQFCSLLCLPIATFSGAQL</sequence>
<feature type="non-terminal residue" evidence="9">
    <location>
        <position position="1"/>
    </location>
</feature>
<dbReference type="Proteomes" id="UP000824782">
    <property type="component" value="Unassembled WGS sequence"/>
</dbReference>
<dbReference type="PANTHER" id="PTHR15593:SF2">
    <property type="entry name" value="PHOSPHOINOSITIDE 3-KINASE REGULATORY SUBUNIT 5"/>
    <property type="match status" value="1"/>
</dbReference>
<dbReference type="EMBL" id="WNYA01048453">
    <property type="protein sequence ID" value="KAG8536202.1"/>
    <property type="molecule type" value="Genomic_DNA"/>
</dbReference>
<keyword evidence="4" id="KW-1003">Cell membrane</keyword>
<dbReference type="InterPro" id="IPR019522">
    <property type="entry name" value="PIK3R5/6"/>
</dbReference>
<keyword evidence="5" id="KW-0963">Cytoplasm</keyword>
<accession>A0AAV6YG77</accession>
<dbReference type="GO" id="GO:0005944">
    <property type="term" value="C:phosphatidylinositol 3-kinase complex, class IB"/>
    <property type="evidence" value="ECO:0007669"/>
    <property type="project" value="InterPro"/>
</dbReference>
<comment type="subcellular location">
    <subcellularLocation>
        <location evidence="2">Cell membrane</location>
        <topology evidence="2">Peripheral membrane protein</topology>
    </subcellularLocation>
    <subcellularLocation>
        <location evidence="3">Cytoplasm</location>
    </subcellularLocation>
    <subcellularLocation>
        <location evidence="1">Nucleus</location>
    </subcellularLocation>
</comment>
<evidence type="ECO:0000256" key="1">
    <source>
        <dbReference type="ARBA" id="ARBA00004123"/>
    </source>
</evidence>
<evidence type="ECO:0000256" key="6">
    <source>
        <dbReference type="ARBA" id="ARBA00023136"/>
    </source>
</evidence>
<evidence type="ECO:0000256" key="5">
    <source>
        <dbReference type="ARBA" id="ARBA00022490"/>
    </source>
</evidence>
<dbReference type="GO" id="GO:0005737">
    <property type="term" value="C:cytoplasm"/>
    <property type="evidence" value="ECO:0007669"/>
    <property type="project" value="UniProtKB-SubCell"/>
</dbReference>
<protein>
    <recommendedName>
        <fullName evidence="8">Phosphoinositide 3-kinase regulatory subunit 5</fullName>
    </recommendedName>
</protein>
<reference evidence="9" key="1">
    <citation type="thesis" date="2020" institute="ProQuest LLC" country="789 East Eisenhower Parkway, Ann Arbor, MI, USA">
        <title>Comparative Genomics and Chromosome Evolution.</title>
        <authorList>
            <person name="Mudd A.B."/>
        </authorList>
    </citation>
    <scope>NUCLEOTIDE SEQUENCE</scope>
    <source>
        <strain evidence="9">237g6f4</strain>
        <tissue evidence="9">Blood</tissue>
    </source>
</reference>
<evidence type="ECO:0000313" key="9">
    <source>
        <dbReference type="EMBL" id="KAG8536202.1"/>
    </source>
</evidence>
<keyword evidence="10" id="KW-1185">Reference proteome</keyword>
<evidence type="ECO:0000256" key="2">
    <source>
        <dbReference type="ARBA" id="ARBA00004202"/>
    </source>
</evidence>
<dbReference type="GO" id="GO:0005634">
    <property type="term" value="C:nucleus"/>
    <property type="evidence" value="ECO:0007669"/>
    <property type="project" value="UniProtKB-SubCell"/>
</dbReference>
<keyword evidence="7" id="KW-0539">Nucleus</keyword>
<proteinExistence type="predicted"/>
<dbReference type="Pfam" id="PF10486">
    <property type="entry name" value="PI3K_1B_p101"/>
    <property type="match status" value="1"/>
</dbReference>
<organism evidence="9 10">
    <name type="scientific">Engystomops pustulosus</name>
    <name type="common">Tungara frog</name>
    <name type="synonym">Physalaemus pustulosus</name>
    <dbReference type="NCBI Taxonomy" id="76066"/>
    <lineage>
        <taxon>Eukaryota</taxon>
        <taxon>Metazoa</taxon>
        <taxon>Chordata</taxon>
        <taxon>Craniata</taxon>
        <taxon>Vertebrata</taxon>
        <taxon>Euteleostomi</taxon>
        <taxon>Amphibia</taxon>
        <taxon>Batrachia</taxon>
        <taxon>Anura</taxon>
        <taxon>Neobatrachia</taxon>
        <taxon>Hyloidea</taxon>
        <taxon>Leptodactylidae</taxon>
        <taxon>Leiuperinae</taxon>
        <taxon>Engystomops</taxon>
    </lineage>
</organism>
<evidence type="ECO:0000256" key="7">
    <source>
        <dbReference type="ARBA" id="ARBA00023242"/>
    </source>
</evidence>
<dbReference type="PANTHER" id="PTHR15593">
    <property type="entry name" value="PHOSPHATIDYLINOSITOL 3-KINASE REGULATORY SUBUNIT"/>
    <property type="match status" value="1"/>
</dbReference>
<keyword evidence="6" id="KW-0472">Membrane</keyword>
<dbReference type="AlphaFoldDB" id="A0AAV6YG77"/>
<dbReference type="GO" id="GO:0007186">
    <property type="term" value="P:G protein-coupled receptor signaling pathway"/>
    <property type="evidence" value="ECO:0007669"/>
    <property type="project" value="TreeGrafter"/>
</dbReference>
<evidence type="ECO:0000256" key="3">
    <source>
        <dbReference type="ARBA" id="ARBA00004496"/>
    </source>
</evidence>
<comment type="caution">
    <text evidence="9">The sequence shown here is derived from an EMBL/GenBank/DDBJ whole genome shotgun (WGS) entry which is preliminary data.</text>
</comment>
<name>A0AAV6YG77_ENGPU</name>
<evidence type="ECO:0000256" key="8">
    <source>
        <dbReference type="ARBA" id="ARBA00040195"/>
    </source>
</evidence>
<evidence type="ECO:0000313" key="10">
    <source>
        <dbReference type="Proteomes" id="UP000824782"/>
    </source>
</evidence>
<evidence type="ECO:0000256" key="4">
    <source>
        <dbReference type="ARBA" id="ARBA00022475"/>
    </source>
</evidence>